<evidence type="ECO:0000259" key="6">
    <source>
        <dbReference type="Pfam" id="PF04542"/>
    </source>
</evidence>
<evidence type="ECO:0000256" key="4">
    <source>
        <dbReference type="ARBA" id="ARBA00023125"/>
    </source>
</evidence>
<comment type="caution">
    <text evidence="8">The sequence shown here is derived from an EMBL/GenBank/DDBJ whole genome shotgun (WGS) entry which is preliminary data.</text>
</comment>
<keyword evidence="2" id="KW-0805">Transcription regulation</keyword>
<feature type="domain" description="RNA polymerase sigma-70 region 2" evidence="6">
    <location>
        <begin position="15"/>
        <end position="81"/>
    </location>
</feature>
<feature type="domain" description="RNA polymerase sigma factor 70 region 4 type 2" evidence="7">
    <location>
        <begin position="109"/>
        <end position="162"/>
    </location>
</feature>
<dbReference type="PANTHER" id="PTHR43133">
    <property type="entry name" value="RNA POLYMERASE ECF-TYPE SIGMA FACTO"/>
    <property type="match status" value="1"/>
</dbReference>
<keyword evidence="4" id="KW-0238">DNA-binding</keyword>
<keyword evidence="8" id="KW-0240">DNA-directed RNA polymerase</keyword>
<accession>A0A919T4X8</accession>
<dbReference type="GO" id="GO:0006352">
    <property type="term" value="P:DNA-templated transcription initiation"/>
    <property type="evidence" value="ECO:0007669"/>
    <property type="project" value="InterPro"/>
</dbReference>
<dbReference type="InterPro" id="IPR014284">
    <property type="entry name" value="RNA_pol_sigma-70_dom"/>
</dbReference>
<dbReference type="EMBL" id="BOQN01000010">
    <property type="protein sequence ID" value="GIM88948.1"/>
    <property type="molecule type" value="Genomic_DNA"/>
</dbReference>
<dbReference type="AlphaFoldDB" id="A0A919T4X8"/>
<name>A0A919T4X8_9ACTN</name>
<evidence type="ECO:0000256" key="3">
    <source>
        <dbReference type="ARBA" id="ARBA00023082"/>
    </source>
</evidence>
<dbReference type="InterPro" id="IPR039425">
    <property type="entry name" value="RNA_pol_sigma-70-like"/>
</dbReference>
<protein>
    <submittedName>
        <fullName evidence="8">DNA-directed RNA polymerase sigma-70 factor</fullName>
    </submittedName>
</protein>
<evidence type="ECO:0000259" key="7">
    <source>
        <dbReference type="Pfam" id="PF08281"/>
    </source>
</evidence>
<dbReference type="SUPFAM" id="SSF88946">
    <property type="entry name" value="Sigma2 domain of RNA polymerase sigma factors"/>
    <property type="match status" value="1"/>
</dbReference>
<keyword evidence="5" id="KW-0804">Transcription</keyword>
<dbReference type="InterPro" id="IPR007627">
    <property type="entry name" value="RNA_pol_sigma70_r2"/>
</dbReference>
<sequence>MRLARDGDAGALGVLVRRHEAGMRAVALSLLGYGPDAEDAVQDAMVTAIGSIGAVRDPVAAGAWLRSVVRNNCRMLLRARRPQPVADAEWFLPPAGGPEEFLERAALRDWVWHAIGALSETDRLVTVLRHFSGVRSYEQIATVCGVPVGTVRSRLSHARRSLLASLRNTADLAHPDSAQQIGAREREAADAMAAAMRGDFRYVVDDLWWPDAELVAPVAARRGGTDFAVRGMECDLEAGVRQRLISVVAADDLLIWETELLSPSSDPEHCPPGAVWLHALSGGRARTVTLFHPVAG</sequence>
<evidence type="ECO:0000256" key="5">
    <source>
        <dbReference type="ARBA" id="ARBA00023163"/>
    </source>
</evidence>
<dbReference type="SUPFAM" id="SSF88659">
    <property type="entry name" value="Sigma3 and sigma4 domains of RNA polymerase sigma factors"/>
    <property type="match status" value="1"/>
</dbReference>
<gene>
    <name evidence="8" type="ORF">Ato02nite_007410</name>
</gene>
<evidence type="ECO:0000256" key="1">
    <source>
        <dbReference type="ARBA" id="ARBA00010641"/>
    </source>
</evidence>
<organism evidence="8 9">
    <name type="scientific">Paractinoplanes toevensis</name>
    <dbReference type="NCBI Taxonomy" id="571911"/>
    <lineage>
        <taxon>Bacteria</taxon>
        <taxon>Bacillati</taxon>
        <taxon>Actinomycetota</taxon>
        <taxon>Actinomycetes</taxon>
        <taxon>Micromonosporales</taxon>
        <taxon>Micromonosporaceae</taxon>
        <taxon>Paractinoplanes</taxon>
    </lineage>
</organism>
<dbReference type="InterPro" id="IPR013249">
    <property type="entry name" value="RNA_pol_sigma70_r4_t2"/>
</dbReference>
<dbReference type="InterPro" id="IPR036388">
    <property type="entry name" value="WH-like_DNA-bd_sf"/>
</dbReference>
<evidence type="ECO:0000313" key="9">
    <source>
        <dbReference type="Proteomes" id="UP000677082"/>
    </source>
</evidence>
<evidence type="ECO:0000256" key="2">
    <source>
        <dbReference type="ARBA" id="ARBA00023015"/>
    </source>
</evidence>
<proteinExistence type="inferred from homology"/>
<evidence type="ECO:0000313" key="8">
    <source>
        <dbReference type="EMBL" id="GIM88948.1"/>
    </source>
</evidence>
<dbReference type="PANTHER" id="PTHR43133:SF8">
    <property type="entry name" value="RNA POLYMERASE SIGMA FACTOR HI_1459-RELATED"/>
    <property type="match status" value="1"/>
</dbReference>
<dbReference type="Pfam" id="PF08281">
    <property type="entry name" value="Sigma70_r4_2"/>
    <property type="match status" value="1"/>
</dbReference>
<dbReference type="Proteomes" id="UP000677082">
    <property type="component" value="Unassembled WGS sequence"/>
</dbReference>
<dbReference type="GO" id="GO:0003677">
    <property type="term" value="F:DNA binding"/>
    <property type="evidence" value="ECO:0007669"/>
    <property type="project" value="UniProtKB-KW"/>
</dbReference>
<comment type="similarity">
    <text evidence="1">Belongs to the sigma-70 factor family. ECF subfamily.</text>
</comment>
<dbReference type="InterPro" id="IPR013324">
    <property type="entry name" value="RNA_pol_sigma_r3/r4-like"/>
</dbReference>
<dbReference type="Pfam" id="PF04542">
    <property type="entry name" value="Sigma70_r2"/>
    <property type="match status" value="1"/>
</dbReference>
<dbReference type="InterPro" id="IPR013325">
    <property type="entry name" value="RNA_pol_sigma_r2"/>
</dbReference>
<keyword evidence="9" id="KW-1185">Reference proteome</keyword>
<dbReference type="CDD" id="cd06171">
    <property type="entry name" value="Sigma70_r4"/>
    <property type="match status" value="1"/>
</dbReference>
<dbReference type="GO" id="GO:0016987">
    <property type="term" value="F:sigma factor activity"/>
    <property type="evidence" value="ECO:0007669"/>
    <property type="project" value="UniProtKB-KW"/>
</dbReference>
<dbReference type="Gene3D" id="1.10.1740.10">
    <property type="match status" value="1"/>
</dbReference>
<dbReference type="GO" id="GO:0000428">
    <property type="term" value="C:DNA-directed RNA polymerase complex"/>
    <property type="evidence" value="ECO:0007669"/>
    <property type="project" value="UniProtKB-KW"/>
</dbReference>
<reference evidence="8 9" key="1">
    <citation type="submission" date="2021-03" db="EMBL/GenBank/DDBJ databases">
        <title>Whole genome shotgun sequence of Actinoplanes toevensis NBRC 105298.</title>
        <authorList>
            <person name="Komaki H."/>
            <person name="Tamura T."/>
        </authorList>
    </citation>
    <scope>NUCLEOTIDE SEQUENCE [LARGE SCALE GENOMIC DNA]</scope>
    <source>
        <strain evidence="8 9">NBRC 105298</strain>
    </source>
</reference>
<dbReference type="NCBIfam" id="TIGR02937">
    <property type="entry name" value="sigma70-ECF"/>
    <property type="match status" value="1"/>
</dbReference>
<keyword evidence="3" id="KW-0731">Sigma factor</keyword>
<dbReference type="Gene3D" id="1.10.10.10">
    <property type="entry name" value="Winged helix-like DNA-binding domain superfamily/Winged helix DNA-binding domain"/>
    <property type="match status" value="1"/>
</dbReference>